<evidence type="ECO:0000313" key="2">
    <source>
        <dbReference type="Proteomes" id="UP001060170"/>
    </source>
</evidence>
<keyword evidence="2" id="KW-1185">Reference proteome</keyword>
<proteinExistence type="predicted"/>
<protein>
    <submittedName>
        <fullName evidence="1">Uncharacterized protein</fullName>
    </submittedName>
</protein>
<accession>A0ACC0E7T8</accession>
<dbReference type="Proteomes" id="UP001060170">
    <property type="component" value="Chromosome 10"/>
</dbReference>
<reference evidence="2" key="1">
    <citation type="journal article" date="2018" name="BMC Genomics">
        <title>Genomic insights into host adaptation between the wheat stripe rust pathogen (Puccinia striiformis f. sp. tritici) and the barley stripe rust pathogen (Puccinia striiformis f. sp. hordei).</title>
        <authorList>
            <person name="Xia C."/>
            <person name="Wang M."/>
            <person name="Yin C."/>
            <person name="Cornejo O.E."/>
            <person name="Hulbert S.H."/>
            <person name="Chen X."/>
        </authorList>
    </citation>
    <scope>NUCLEOTIDE SEQUENCE [LARGE SCALE GENOMIC DNA]</scope>
    <source>
        <strain evidence="2">93-210</strain>
    </source>
</reference>
<sequence>MSWAQNSRRFFRGRWHGIVIVALLTIGFTAQNPLGLVARNQAVAATSKPPMGWSSDWAFDGCILLRDDDFILAADQLDHSGLKESGYRTLVYECGWEVGSESDGTPKYSSSVFPNGPQEHAGWLKSRGFNLGLGSWLGNQLCPRTDQFWTVPTVEDPKDLQQYMKTIVGWGISYLIHRPCDMATPEILQDPARSGDIDSRYIRAQEAIRAAGVQDKLFYATGLWGSSPLAQQKSANSWRISDENLPQWDSFIRTMNGLVPFAHQTRPGAYNDLGFLRFSARNREAGLTLDERTTIWTFFAAAKSPLMISDDLVAIGPETTEMMKNRGVIAINQDELGKSIIFRRRYPNDMDIWSGPLKDGSTVAVIINWSDTTGQKLIQLADMGFESARIHDVRTGNDLGSMTKTFSQNIPGHGSAILRLSETKEIPKRNFVRFAAEKAEVVSPAYFRQVGDIKVAAGIEPEGKGSVVWKDVPGRKQGPVLVSFDYINADLPWGNRDHSKLNFKRAAIMINDDPNLKFQVHFPSTGYTWSDGYQGFLVSLPLPNEKNTIRIVGLDHSAPDFAALSVEVPATPAMTTPKP</sequence>
<gene>
    <name evidence="1" type="ORF">MJO28_010879</name>
</gene>
<name>A0ACC0E7T8_9BASI</name>
<organism evidence="1 2">
    <name type="scientific">Puccinia striiformis f. sp. tritici</name>
    <dbReference type="NCBI Taxonomy" id="168172"/>
    <lineage>
        <taxon>Eukaryota</taxon>
        <taxon>Fungi</taxon>
        <taxon>Dikarya</taxon>
        <taxon>Basidiomycota</taxon>
        <taxon>Pucciniomycotina</taxon>
        <taxon>Pucciniomycetes</taxon>
        <taxon>Pucciniales</taxon>
        <taxon>Pucciniaceae</taxon>
        <taxon>Puccinia</taxon>
    </lineage>
</organism>
<reference evidence="1 2" key="3">
    <citation type="journal article" date="2022" name="Microbiol. Spectr.">
        <title>Folding features and dynamics of 3D genome architecture in plant fungal pathogens.</title>
        <authorList>
            <person name="Xia C."/>
        </authorList>
    </citation>
    <scope>NUCLEOTIDE SEQUENCE [LARGE SCALE GENOMIC DNA]</scope>
    <source>
        <strain evidence="1 2">93-210</strain>
    </source>
</reference>
<evidence type="ECO:0000313" key="1">
    <source>
        <dbReference type="EMBL" id="KAI7945184.1"/>
    </source>
</evidence>
<dbReference type="EMBL" id="CM045874">
    <property type="protein sequence ID" value="KAI7945184.1"/>
    <property type="molecule type" value="Genomic_DNA"/>
</dbReference>
<reference evidence="2" key="2">
    <citation type="journal article" date="2018" name="Mol. Plant Microbe Interact.">
        <title>Genome sequence resources for the wheat stripe rust pathogen (Puccinia striiformis f. sp. tritici) and the barley stripe rust pathogen (Puccinia striiformis f. sp. hordei).</title>
        <authorList>
            <person name="Xia C."/>
            <person name="Wang M."/>
            <person name="Yin C."/>
            <person name="Cornejo O.E."/>
            <person name="Hulbert S.H."/>
            <person name="Chen X."/>
        </authorList>
    </citation>
    <scope>NUCLEOTIDE SEQUENCE [LARGE SCALE GENOMIC DNA]</scope>
    <source>
        <strain evidence="2">93-210</strain>
    </source>
</reference>
<comment type="caution">
    <text evidence="1">The sequence shown here is derived from an EMBL/GenBank/DDBJ whole genome shotgun (WGS) entry which is preliminary data.</text>
</comment>